<dbReference type="Proteomes" id="UP000886520">
    <property type="component" value="Chromosome 13"/>
</dbReference>
<evidence type="ECO:0000313" key="2">
    <source>
        <dbReference type="Proteomes" id="UP000886520"/>
    </source>
</evidence>
<accession>A0A9D4UNZ2</accession>
<dbReference type="AlphaFoldDB" id="A0A9D4UNZ2"/>
<gene>
    <name evidence="1" type="ORF">GOP47_0013670</name>
</gene>
<organism evidence="1 2">
    <name type="scientific">Adiantum capillus-veneris</name>
    <name type="common">Maidenhair fern</name>
    <dbReference type="NCBI Taxonomy" id="13818"/>
    <lineage>
        <taxon>Eukaryota</taxon>
        <taxon>Viridiplantae</taxon>
        <taxon>Streptophyta</taxon>
        <taxon>Embryophyta</taxon>
        <taxon>Tracheophyta</taxon>
        <taxon>Polypodiopsida</taxon>
        <taxon>Polypodiidae</taxon>
        <taxon>Polypodiales</taxon>
        <taxon>Pteridineae</taxon>
        <taxon>Pteridaceae</taxon>
        <taxon>Vittarioideae</taxon>
        <taxon>Adiantum</taxon>
    </lineage>
</organism>
<name>A0A9D4UNZ2_ADICA</name>
<comment type="caution">
    <text evidence="1">The sequence shown here is derived from an EMBL/GenBank/DDBJ whole genome shotgun (WGS) entry which is preliminary data.</text>
</comment>
<proteinExistence type="predicted"/>
<dbReference type="EMBL" id="JABFUD020000013">
    <property type="protein sequence ID" value="KAI5071419.1"/>
    <property type="molecule type" value="Genomic_DNA"/>
</dbReference>
<keyword evidence="2" id="KW-1185">Reference proteome</keyword>
<sequence>MLPLEHANLKTFFSCNLVFLTRSETGDFDKSCWYAASKAFRIRKLILPSLLQLVALNLKGKHNCRILTLDYETGQGMRESRLHRWPTHMSCPDHSP</sequence>
<evidence type="ECO:0000313" key="1">
    <source>
        <dbReference type="EMBL" id="KAI5071419.1"/>
    </source>
</evidence>
<protein>
    <submittedName>
        <fullName evidence="1">Uncharacterized protein</fullName>
    </submittedName>
</protein>
<reference evidence="1" key="1">
    <citation type="submission" date="2021-01" db="EMBL/GenBank/DDBJ databases">
        <title>Adiantum capillus-veneris genome.</title>
        <authorList>
            <person name="Fang Y."/>
            <person name="Liao Q."/>
        </authorList>
    </citation>
    <scope>NUCLEOTIDE SEQUENCE</scope>
    <source>
        <strain evidence="1">H3</strain>
        <tissue evidence="1">Leaf</tissue>
    </source>
</reference>